<evidence type="ECO:0000313" key="3">
    <source>
        <dbReference type="Proteomes" id="UP000242164"/>
    </source>
</evidence>
<dbReference type="EMBL" id="FMIK01000046">
    <property type="protein sequence ID" value="SCM00706.1"/>
    <property type="molecule type" value="Genomic_DNA"/>
</dbReference>
<comment type="caution">
    <text evidence="2">The sequence shown here is derived from an EMBL/GenBank/DDBJ whole genome shotgun (WGS) entry which is preliminary data.</text>
</comment>
<dbReference type="Proteomes" id="UP000242164">
    <property type="component" value="Unassembled WGS sequence"/>
</dbReference>
<proteinExistence type="predicted"/>
<gene>
    <name evidence="2" type="ORF">BCB44BAC_03362</name>
</gene>
<accession>A0AAX2CKU4</accession>
<dbReference type="Pfam" id="PF06114">
    <property type="entry name" value="Peptidase_M78"/>
    <property type="match status" value="1"/>
</dbReference>
<reference evidence="2 3" key="1">
    <citation type="submission" date="2016-08" db="EMBL/GenBank/DDBJ databases">
        <authorList>
            <person name="Loux V."/>
            <person name="Rue O."/>
        </authorList>
    </citation>
    <scope>NUCLEOTIDE SEQUENCE [LARGE SCALE GENOMIC DNA]</scope>
    <source>
        <strain evidence="2 3">AFSSA_08CEB44bac</strain>
    </source>
</reference>
<evidence type="ECO:0000313" key="2">
    <source>
        <dbReference type="EMBL" id="SCM00706.1"/>
    </source>
</evidence>
<dbReference type="Gene3D" id="1.10.10.2910">
    <property type="match status" value="1"/>
</dbReference>
<feature type="domain" description="IrrE N-terminal-like" evidence="1">
    <location>
        <begin position="33"/>
        <end position="141"/>
    </location>
</feature>
<dbReference type="PANTHER" id="PTHR43236:SF1">
    <property type="entry name" value="BLL7220 PROTEIN"/>
    <property type="match status" value="1"/>
</dbReference>
<organism evidence="2 3">
    <name type="scientific">Bacillus cytotoxicus</name>
    <dbReference type="NCBI Taxonomy" id="580165"/>
    <lineage>
        <taxon>Bacteria</taxon>
        <taxon>Bacillati</taxon>
        <taxon>Bacillota</taxon>
        <taxon>Bacilli</taxon>
        <taxon>Bacillales</taxon>
        <taxon>Bacillaceae</taxon>
        <taxon>Bacillus</taxon>
        <taxon>Bacillus cereus group</taxon>
    </lineage>
</organism>
<dbReference type="InterPro" id="IPR052345">
    <property type="entry name" value="Rad_response_metalloprotease"/>
</dbReference>
<dbReference type="AlphaFoldDB" id="A0AAX2CKU4"/>
<dbReference type="PANTHER" id="PTHR43236">
    <property type="entry name" value="ANTITOXIN HIGA1"/>
    <property type="match status" value="1"/>
</dbReference>
<evidence type="ECO:0000259" key="1">
    <source>
        <dbReference type="Pfam" id="PF06114"/>
    </source>
</evidence>
<protein>
    <recommendedName>
        <fullName evidence="1">IrrE N-terminal-like domain-containing protein</fullName>
    </recommendedName>
</protein>
<name>A0AAX2CKU4_9BACI</name>
<dbReference type="InterPro" id="IPR010359">
    <property type="entry name" value="IrrE_HExxH"/>
</dbReference>
<sequence>MIGADLMVSKQQIDLKIDELLRRYNTRDPFLIAEEKGIVIITENLGDIFGYYHKVSRIPFIHINERLSYPNQVFTCFHELGHAIFHPDENTPKLSLVSLCSEIRIEAEANYFATRFLVDGSHHDYFIQTKQQLLQYYGIPKQMERFI</sequence>